<evidence type="ECO:0000256" key="14">
    <source>
        <dbReference type="ARBA" id="ARBA00023128"/>
    </source>
</evidence>
<feature type="domain" description="Cytochrome b/b6 N-terminal region profile" evidence="19">
    <location>
        <begin position="6"/>
        <end position="215"/>
    </location>
</feature>
<dbReference type="GO" id="GO:0016491">
    <property type="term" value="F:oxidoreductase activity"/>
    <property type="evidence" value="ECO:0007669"/>
    <property type="project" value="UniProtKB-UniRule"/>
</dbReference>
<comment type="cofactor">
    <cofactor evidence="17">
        <name>heme</name>
        <dbReference type="ChEBI" id="CHEBI:30413"/>
    </cofactor>
    <text evidence="17">Binds 2 heme groups non-covalently.</text>
</comment>
<feature type="transmembrane region" description="Helical" evidence="18">
    <location>
        <begin position="145"/>
        <end position="172"/>
    </location>
</feature>
<accession>A0A8K1XU07</accession>
<dbReference type="PROSITE" id="PS51003">
    <property type="entry name" value="CYTB_CTER"/>
    <property type="match status" value="1"/>
</dbReference>
<feature type="transmembrane region" description="Helical" evidence="18">
    <location>
        <begin position="328"/>
        <end position="351"/>
    </location>
</feature>
<keyword evidence="7 18" id="KW-0812">Transmembrane</keyword>
<dbReference type="InterPro" id="IPR016174">
    <property type="entry name" value="Di-haem_cyt_TM"/>
</dbReference>
<dbReference type="Pfam" id="PF00033">
    <property type="entry name" value="Cytochrome_B"/>
    <property type="match status" value="1"/>
</dbReference>
<keyword evidence="15 18" id="KW-0472">Membrane</keyword>
<feature type="binding site" description="axial binding residue" evidence="17">
    <location>
        <position position="89"/>
    </location>
    <ligand>
        <name>heme b</name>
        <dbReference type="ChEBI" id="CHEBI:60344"/>
        <label>b562</label>
    </ligand>
    <ligandPart>
        <name>Fe</name>
        <dbReference type="ChEBI" id="CHEBI:18248"/>
    </ligandPart>
</feature>
<evidence type="ECO:0000259" key="19">
    <source>
        <dbReference type="PROSITE" id="PS51002"/>
    </source>
</evidence>
<evidence type="ECO:0000256" key="6">
    <source>
        <dbReference type="ARBA" id="ARBA00022660"/>
    </source>
</evidence>
<proteinExistence type="inferred from homology"/>
<sequence length="368" mass="42022">MVNNKVFDVFRVSDAVSRLINDLVIDLPSPKNISYFWNYGSLLGLFFGVQIVTGIFLSFSYVSNVALAFSSVDLITRDVFFGFFVRVLHSNGATFFFLFLYLHMFRGVYYRSYRYRSVWLVGSLIFLMSMAIAFLGYVLPWGQMSFWGATVITSLFSAIPYVGENIVVWLWGGFSVSFPTLVRFFSLHFMLPLVMVVLVVFHIFFLHQTGSNNPLGVSSVNNKIKFNPYFSFQDSMGFVVVLIGFSLVSFGFPYVFMDSENFIEANVLVTPPHIQPEWYFLPAYTILRSIPNKLGGVVALVMFVVVFFLLPVFGGLTNFGQRLQVLVFFLWVGVFILLLWLGACSVVYPYVSLGRISSFAYFFLFIFF</sequence>
<evidence type="ECO:0000256" key="7">
    <source>
        <dbReference type="ARBA" id="ARBA00022692"/>
    </source>
</evidence>
<feature type="binding site" description="axial binding residue" evidence="17">
    <location>
        <position position="103"/>
    </location>
    <ligand>
        <name>heme b</name>
        <dbReference type="ChEBI" id="CHEBI:60344"/>
        <label>b566</label>
    </ligand>
    <ligandPart>
        <name>Fe</name>
        <dbReference type="ChEBI" id="CHEBI:18248"/>
    </ligandPart>
</feature>
<feature type="binding site" description="axial binding residue" evidence="17">
    <location>
        <position position="188"/>
    </location>
    <ligand>
        <name>heme b</name>
        <dbReference type="ChEBI" id="CHEBI:60344"/>
        <label>b562</label>
    </ligand>
    <ligandPart>
        <name>Fe</name>
        <dbReference type="ChEBI" id="CHEBI:18248"/>
    </ligandPart>
</feature>
<feature type="transmembrane region" description="Helical" evidence="18">
    <location>
        <begin position="294"/>
        <end position="316"/>
    </location>
</feature>
<evidence type="ECO:0000256" key="5">
    <source>
        <dbReference type="ARBA" id="ARBA00022617"/>
    </source>
</evidence>
<keyword evidence="8 17" id="KW-0479">Metal-binding</keyword>
<dbReference type="InterPro" id="IPR030689">
    <property type="entry name" value="Cytochrome_b"/>
</dbReference>
<dbReference type="InterPro" id="IPR048259">
    <property type="entry name" value="Cytochrome_b_N_euk/bac"/>
</dbReference>
<evidence type="ECO:0000256" key="9">
    <source>
        <dbReference type="ARBA" id="ARBA00022792"/>
    </source>
</evidence>
<keyword evidence="13" id="KW-0830">Ubiquinone</keyword>
<evidence type="ECO:0000256" key="2">
    <source>
        <dbReference type="ARBA" id="ARBA00004448"/>
    </source>
</evidence>
<feature type="domain" description="Cytochrome b/b6 C-terminal region profile" evidence="20">
    <location>
        <begin position="216"/>
        <end position="368"/>
    </location>
</feature>
<organism evidence="21">
    <name type="scientific">Diversibipalium mayottensis</name>
    <dbReference type="NCBI Taxonomy" id="3348909"/>
    <lineage>
        <taxon>Eukaryota</taxon>
        <taxon>Metazoa</taxon>
        <taxon>Spiralia</taxon>
        <taxon>Lophotrochozoa</taxon>
        <taxon>Platyhelminthes</taxon>
        <taxon>Rhabditophora</taxon>
        <taxon>Seriata</taxon>
        <taxon>Tricladida</taxon>
        <taxon>Continenticola</taxon>
        <taxon>Geoplanoidea</taxon>
        <taxon>Geoplanidae</taxon>
        <taxon>Bipaliinae</taxon>
        <taxon>Diversibipalium</taxon>
    </lineage>
</organism>
<keyword evidence="6 18" id="KW-0679">Respiratory chain</keyword>
<feature type="binding site" evidence="16">
    <location>
        <position position="207"/>
    </location>
    <ligand>
        <name>a ubiquinone</name>
        <dbReference type="ChEBI" id="CHEBI:16389"/>
    </ligand>
</feature>
<comment type="subcellular location">
    <subcellularLocation>
        <location evidence="2">Mitochondrion inner membrane</location>
        <topology evidence="2">Multi-pass membrane protein</topology>
    </subcellularLocation>
</comment>
<keyword evidence="14 18" id="KW-0496">Mitochondrion</keyword>
<dbReference type="GO" id="GO:0008121">
    <property type="term" value="F:quinol-cytochrome-c reductase activity"/>
    <property type="evidence" value="ECO:0007669"/>
    <property type="project" value="InterPro"/>
</dbReference>
<dbReference type="GO" id="GO:0046872">
    <property type="term" value="F:metal ion binding"/>
    <property type="evidence" value="ECO:0007669"/>
    <property type="project" value="UniProtKB-UniRule"/>
</dbReference>
<comment type="similarity">
    <text evidence="18">Belongs to the cytochrome b family.</text>
</comment>
<keyword evidence="10 18" id="KW-0249">Electron transport</keyword>
<dbReference type="PIRSF" id="PIRSF038885">
    <property type="entry name" value="COB"/>
    <property type="match status" value="1"/>
</dbReference>
<dbReference type="InterPro" id="IPR027387">
    <property type="entry name" value="Cytb/b6-like_sf"/>
</dbReference>
<protein>
    <recommendedName>
        <fullName evidence="3 18">Cytochrome b</fullName>
    </recommendedName>
</protein>
<evidence type="ECO:0000259" key="20">
    <source>
        <dbReference type="PROSITE" id="PS51003"/>
    </source>
</evidence>
<keyword evidence="9" id="KW-0999">Mitochondrion inner membrane</keyword>
<evidence type="ECO:0000256" key="13">
    <source>
        <dbReference type="ARBA" id="ARBA00023075"/>
    </source>
</evidence>
<geneLocation type="mitochondrion" evidence="21"/>
<evidence type="ECO:0000256" key="16">
    <source>
        <dbReference type="PIRSR" id="PIRSR038885-1"/>
    </source>
</evidence>
<dbReference type="GO" id="GO:0045275">
    <property type="term" value="C:respiratory chain complex III"/>
    <property type="evidence" value="ECO:0007669"/>
    <property type="project" value="InterPro"/>
</dbReference>
<dbReference type="InterPro" id="IPR036150">
    <property type="entry name" value="Cyt_b/b6_C_sf"/>
</dbReference>
<evidence type="ECO:0000256" key="10">
    <source>
        <dbReference type="ARBA" id="ARBA00022982"/>
    </source>
</evidence>
<evidence type="ECO:0000256" key="3">
    <source>
        <dbReference type="ARBA" id="ARBA00013531"/>
    </source>
</evidence>
<dbReference type="Gene3D" id="1.20.810.10">
    <property type="entry name" value="Cytochrome Bc1 Complex, Chain C"/>
    <property type="match status" value="1"/>
</dbReference>
<feature type="transmembrane region" description="Helical" evidence="18">
    <location>
        <begin position="236"/>
        <end position="256"/>
    </location>
</feature>
<evidence type="ECO:0000256" key="4">
    <source>
        <dbReference type="ARBA" id="ARBA00022448"/>
    </source>
</evidence>
<dbReference type="SUPFAM" id="SSF81648">
    <property type="entry name" value="a domain/subunit of cytochrome bc1 complex (Ubiquinol-cytochrome c reductase)"/>
    <property type="match status" value="1"/>
</dbReference>
<feature type="transmembrane region" description="Helical" evidence="18">
    <location>
        <begin position="184"/>
        <end position="205"/>
    </location>
</feature>
<dbReference type="PANTHER" id="PTHR19271">
    <property type="entry name" value="CYTOCHROME B"/>
    <property type="match status" value="1"/>
</dbReference>
<dbReference type="AlphaFoldDB" id="A0A8K1XU07"/>
<name>A0A8K1XU07_9PLAT</name>
<dbReference type="SUPFAM" id="SSF81342">
    <property type="entry name" value="Transmembrane di-heme cytochromes"/>
    <property type="match status" value="1"/>
</dbReference>
<evidence type="ECO:0000256" key="12">
    <source>
        <dbReference type="ARBA" id="ARBA00023004"/>
    </source>
</evidence>
<dbReference type="Pfam" id="PF00032">
    <property type="entry name" value="Cytochrom_B_C"/>
    <property type="match status" value="1"/>
</dbReference>
<evidence type="ECO:0000313" key="21">
    <source>
        <dbReference type="EMBL" id="UHA56309.1"/>
    </source>
</evidence>
<feature type="transmembrane region" description="Helical" evidence="18">
    <location>
        <begin position="79"/>
        <end position="105"/>
    </location>
</feature>
<evidence type="ECO:0000256" key="1">
    <source>
        <dbReference type="ARBA" id="ARBA00002566"/>
    </source>
</evidence>
<gene>
    <name evidence="21" type="primary">cob</name>
</gene>
<keyword evidence="11 18" id="KW-1133">Transmembrane helix</keyword>
<keyword evidence="4 18" id="KW-0813">Transport</keyword>
<keyword evidence="5 17" id="KW-0349">Heme</keyword>
<dbReference type="GO" id="GO:0005743">
    <property type="term" value="C:mitochondrial inner membrane"/>
    <property type="evidence" value="ECO:0007669"/>
    <property type="project" value="UniProtKB-SubCell"/>
</dbReference>
<feature type="transmembrane region" description="Helical" evidence="18">
    <location>
        <begin position="36"/>
        <end position="59"/>
    </location>
</feature>
<dbReference type="InterPro" id="IPR005798">
    <property type="entry name" value="Cyt_b/b6_C"/>
</dbReference>
<dbReference type="PANTHER" id="PTHR19271:SF16">
    <property type="entry name" value="CYTOCHROME B"/>
    <property type="match status" value="1"/>
</dbReference>
<dbReference type="EMBL" id="MZ561470">
    <property type="protein sequence ID" value="UHA56309.1"/>
    <property type="molecule type" value="Genomic_DNA"/>
</dbReference>
<reference evidence="21" key="1">
    <citation type="journal article" date="2022" name="PeerJ">
        <title>Hammerhead flatworms (Platyhelminthes, Geoplanidae, Bipaliinae): mitochondrial genomes and description of two new species from France, Italy and Mayotte.</title>
        <authorList>
            <person name="Justine J.-L."/>
            <person name="Gastineau R."/>
            <person name="Gros P."/>
            <person name="Gey D."/>
            <person name="Ruzzier E."/>
            <person name="Winsor L."/>
        </authorList>
    </citation>
    <scope>NUCLEOTIDE SEQUENCE</scope>
</reference>
<dbReference type="PROSITE" id="PS51002">
    <property type="entry name" value="CYTB_NTER"/>
    <property type="match status" value="1"/>
</dbReference>
<evidence type="ECO:0000256" key="17">
    <source>
        <dbReference type="PIRSR" id="PIRSR038885-2"/>
    </source>
</evidence>
<evidence type="ECO:0000256" key="8">
    <source>
        <dbReference type="ARBA" id="ARBA00022723"/>
    </source>
</evidence>
<keyword evidence="12 17" id="KW-0408">Iron</keyword>
<feature type="binding site" description="axial binding residue" evidence="17">
    <location>
        <position position="202"/>
    </location>
    <ligand>
        <name>heme b</name>
        <dbReference type="ChEBI" id="CHEBI:60344"/>
        <label>b566</label>
    </ligand>
    <ligandPart>
        <name>Fe</name>
        <dbReference type="ChEBI" id="CHEBI:18248"/>
    </ligandPart>
</feature>
<evidence type="ECO:0000256" key="15">
    <source>
        <dbReference type="ARBA" id="ARBA00023136"/>
    </source>
</evidence>
<comment type="cofactor">
    <cofactor evidence="18">
        <name>heme b</name>
        <dbReference type="ChEBI" id="CHEBI:60344"/>
    </cofactor>
    <text evidence="18">Binds 2 heme groups non-covalently.</text>
</comment>
<evidence type="ECO:0000256" key="11">
    <source>
        <dbReference type="ARBA" id="ARBA00022989"/>
    </source>
</evidence>
<feature type="transmembrane region" description="Helical" evidence="18">
    <location>
        <begin position="117"/>
        <end position="139"/>
    </location>
</feature>
<dbReference type="CDD" id="cd00284">
    <property type="entry name" value="Cytochrome_b_N"/>
    <property type="match status" value="1"/>
</dbReference>
<comment type="function">
    <text evidence="1 18">Component of the ubiquinol-cytochrome c reductase complex (complex III or cytochrome b-c1 complex) that is part of the mitochondrial respiratory chain. The b-c1 complex mediates electron transfer from ubiquinol to cytochrome c. Contributes to the generation of a proton gradient across the mitochondrial membrane that is then used for ATP synthesis.</text>
</comment>
<dbReference type="InterPro" id="IPR005797">
    <property type="entry name" value="Cyt_b/b6_N"/>
</dbReference>
<evidence type="ECO:0000256" key="18">
    <source>
        <dbReference type="RuleBase" id="RU362117"/>
    </source>
</evidence>
<dbReference type="GO" id="GO:0006122">
    <property type="term" value="P:mitochondrial electron transport, ubiquinol to cytochrome c"/>
    <property type="evidence" value="ECO:0007669"/>
    <property type="project" value="TreeGrafter"/>
</dbReference>